<keyword evidence="1" id="KW-0732">Signal</keyword>
<comment type="caution">
    <text evidence="3">The sequence shown here is derived from an EMBL/GenBank/DDBJ whole genome shotgun (WGS) entry which is preliminary data.</text>
</comment>
<dbReference type="InterPro" id="IPR005184">
    <property type="entry name" value="DUF306_Meta_HslJ"/>
</dbReference>
<accession>A0ABS2DRG1</accession>
<evidence type="ECO:0000256" key="1">
    <source>
        <dbReference type="SAM" id="SignalP"/>
    </source>
</evidence>
<dbReference type="InterPro" id="IPR038670">
    <property type="entry name" value="HslJ-like_sf"/>
</dbReference>
<feature type="signal peptide" evidence="1">
    <location>
        <begin position="1"/>
        <end position="23"/>
    </location>
</feature>
<dbReference type="EMBL" id="JACJJC010000006">
    <property type="protein sequence ID" value="MBM6703921.1"/>
    <property type="molecule type" value="Genomic_DNA"/>
</dbReference>
<dbReference type="Proteomes" id="UP000715095">
    <property type="component" value="Unassembled WGS sequence"/>
</dbReference>
<dbReference type="Pfam" id="PF03724">
    <property type="entry name" value="META"/>
    <property type="match status" value="1"/>
</dbReference>
<protein>
    <submittedName>
        <fullName evidence="3">META domain-containing protein</fullName>
    </submittedName>
</protein>
<organism evidence="3 4">
    <name type="scientific">Sutterella massiliensis</name>
    <dbReference type="NCBI Taxonomy" id="1816689"/>
    <lineage>
        <taxon>Bacteria</taxon>
        <taxon>Pseudomonadati</taxon>
        <taxon>Pseudomonadota</taxon>
        <taxon>Betaproteobacteria</taxon>
        <taxon>Burkholderiales</taxon>
        <taxon>Sutterellaceae</taxon>
        <taxon>Sutterella</taxon>
    </lineage>
</organism>
<evidence type="ECO:0000313" key="4">
    <source>
        <dbReference type="Proteomes" id="UP000715095"/>
    </source>
</evidence>
<dbReference type="InterPro" id="IPR053147">
    <property type="entry name" value="Hsp_HslJ-like"/>
</dbReference>
<sequence>MQQWKFGAALGACAILLTGCATAPSGPAGDVPALEGKTFMWAEGANSECEIPPTIAFEKDRVSGNGGCNSFTGGYKLEGKAISFTNFAMTMRMCGPAFMDVEQRFTAALGKARFATAEGENVTLWGEDMQPVLKLVPERPGRCD</sequence>
<dbReference type="PANTHER" id="PTHR35535">
    <property type="entry name" value="HEAT SHOCK PROTEIN HSLJ"/>
    <property type="match status" value="1"/>
</dbReference>
<reference evidence="3 4" key="1">
    <citation type="journal article" date="2021" name="Sci. Rep.">
        <title>The distribution of antibiotic resistance genes in chicken gut microbiota commensals.</title>
        <authorList>
            <person name="Juricova H."/>
            <person name="Matiasovicova J."/>
            <person name="Kubasova T."/>
            <person name="Cejkova D."/>
            <person name="Rychlik I."/>
        </authorList>
    </citation>
    <scope>NUCLEOTIDE SEQUENCE [LARGE SCALE GENOMIC DNA]</scope>
    <source>
        <strain evidence="3 4">An829</strain>
    </source>
</reference>
<feature type="domain" description="DUF306" evidence="2">
    <location>
        <begin position="44"/>
        <end position="135"/>
    </location>
</feature>
<evidence type="ECO:0000313" key="3">
    <source>
        <dbReference type="EMBL" id="MBM6703921.1"/>
    </source>
</evidence>
<name>A0ABS2DRG1_9BURK</name>
<dbReference type="PANTHER" id="PTHR35535:SF1">
    <property type="entry name" value="HEAT SHOCK PROTEIN HSLJ"/>
    <property type="match status" value="1"/>
</dbReference>
<evidence type="ECO:0000259" key="2">
    <source>
        <dbReference type="Pfam" id="PF03724"/>
    </source>
</evidence>
<keyword evidence="4" id="KW-1185">Reference proteome</keyword>
<dbReference type="Gene3D" id="2.40.128.270">
    <property type="match status" value="1"/>
</dbReference>
<dbReference type="RefSeq" id="WP_205102387.1">
    <property type="nucleotide sequence ID" value="NZ_JACJJC010000006.1"/>
</dbReference>
<feature type="chain" id="PRO_5046267651" evidence="1">
    <location>
        <begin position="24"/>
        <end position="144"/>
    </location>
</feature>
<dbReference type="PROSITE" id="PS51257">
    <property type="entry name" value="PROKAR_LIPOPROTEIN"/>
    <property type="match status" value="1"/>
</dbReference>
<gene>
    <name evidence="3" type="ORF">H6A60_05405</name>
</gene>
<proteinExistence type="predicted"/>